<proteinExistence type="predicted"/>
<feature type="region of interest" description="Disordered" evidence="1">
    <location>
        <begin position="80"/>
        <end position="131"/>
    </location>
</feature>
<evidence type="ECO:0000313" key="2">
    <source>
        <dbReference type="EMBL" id="QSG06801.1"/>
    </source>
</evidence>
<name>A0A897N2T3_9EURY</name>
<dbReference type="GeneID" id="68856031"/>
<organism evidence="2 3">
    <name type="scientific">Halapricum desulfuricans</name>
    <dbReference type="NCBI Taxonomy" id="2841257"/>
    <lineage>
        <taxon>Archaea</taxon>
        <taxon>Methanobacteriati</taxon>
        <taxon>Methanobacteriota</taxon>
        <taxon>Stenosarchaea group</taxon>
        <taxon>Halobacteria</taxon>
        <taxon>Halobacteriales</taxon>
        <taxon>Haloarculaceae</taxon>
        <taxon>Halapricum</taxon>
    </lineage>
</organism>
<dbReference type="AlphaFoldDB" id="A0A897N2T3"/>
<reference evidence="2" key="1">
    <citation type="submission" date="2020-11" db="EMBL/GenBank/DDBJ databases">
        <title>Carbohydrate-dependent, anaerobic sulfur respiration: A novel catabolism in halophilic archaea.</title>
        <authorList>
            <person name="Sorokin D.Y."/>
            <person name="Messina E."/>
            <person name="Smedile F."/>
            <person name="La Cono V."/>
            <person name="Hallsworth J.E."/>
            <person name="Yakimov M.M."/>
        </authorList>
    </citation>
    <scope>NUCLEOTIDE SEQUENCE</scope>
    <source>
        <strain evidence="2">HSR12-1</strain>
    </source>
</reference>
<sequence>MDCSRCGGDLEVYSLGEQEAYVCADCGFVDTTVEHEVKTRPEPEPWERALERFYRKHTDDTEAAVVGSGETAALVEIEPDSDDSAVEASAAAETAADAQTEPDVEEAEPDDEPTDVEEAEPDDEPAAEQPQ</sequence>
<feature type="compositionally biased region" description="Low complexity" evidence="1">
    <location>
        <begin position="86"/>
        <end position="98"/>
    </location>
</feature>
<dbReference type="RefSeq" id="WP_229113288.1">
    <property type="nucleotide sequence ID" value="NZ_CP064787.1"/>
</dbReference>
<evidence type="ECO:0000313" key="3">
    <source>
        <dbReference type="Proteomes" id="UP000663525"/>
    </source>
</evidence>
<protein>
    <submittedName>
        <fullName evidence="2">Zn finger domain containing protein</fullName>
    </submittedName>
</protein>
<feature type="compositionally biased region" description="Acidic residues" evidence="1">
    <location>
        <begin position="100"/>
        <end position="131"/>
    </location>
</feature>
<dbReference type="EMBL" id="CP064787">
    <property type="protein sequence ID" value="QSG06801.1"/>
    <property type="molecule type" value="Genomic_DNA"/>
</dbReference>
<evidence type="ECO:0000256" key="1">
    <source>
        <dbReference type="SAM" id="MobiDB-lite"/>
    </source>
</evidence>
<dbReference type="Proteomes" id="UP000663525">
    <property type="component" value="Chromosome"/>
</dbReference>
<accession>A0A897N2T3</accession>
<gene>
    <name evidence="2" type="ORF">HSR121_2480</name>
</gene>